<gene>
    <name evidence="7" type="ORF">SAMN05444412_10369</name>
</gene>
<organism evidence="7 8">
    <name type="scientific">Rhodonellum ikkaensis</name>
    <dbReference type="NCBI Taxonomy" id="336829"/>
    <lineage>
        <taxon>Bacteria</taxon>
        <taxon>Pseudomonadati</taxon>
        <taxon>Bacteroidota</taxon>
        <taxon>Cytophagia</taxon>
        <taxon>Cytophagales</taxon>
        <taxon>Cytophagaceae</taxon>
        <taxon>Rhodonellum</taxon>
    </lineage>
</organism>
<feature type="domain" description="HTTM-like" evidence="6">
    <location>
        <begin position="1"/>
        <end position="282"/>
    </location>
</feature>
<keyword evidence="8" id="KW-1185">Reference proteome</keyword>
<reference evidence="7 8" key="1">
    <citation type="submission" date="2016-10" db="EMBL/GenBank/DDBJ databases">
        <authorList>
            <person name="Varghese N."/>
            <person name="Submissions S."/>
        </authorList>
    </citation>
    <scope>NUCLEOTIDE SEQUENCE [LARGE SCALE GENOMIC DNA]</scope>
    <source>
        <strain evidence="7 8">DSM 17997</strain>
    </source>
</reference>
<feature type="transmembrane region" description="Helical" evidence="5">
    <location>
        <begin position="12"/>
        <end position="31"/>
    </location>
</feature>
<comment type="subcellular location">
    <subcellularLocation>
        <location evidence="1">Endomembrane system</location>
        <topology evidence="1">Multi-pass membrane protein</topology>
    </subcellularLocation>
</comment>
<feature type="transmembrane region" description="Helical" evidence="5">
    <location>
        <begin position="266"/>
        <end position="284"/>
    </location>
</feature>
<keyword evidence="3 5" id="KW-1133">Transmembrane helix</keyword>
<evidence type="ECO:0000256" key="4">
    <source>
        <dbReference type="ARBA" id="ARBA00023136"/>
    </source>
</evidence>
<dbReference type="PANTHER" id="PTHR39535">
    <property type="entry name" value="SPORULATION-DELAYING PROTEIN SDPB"/>
    <property type="match status" value="1"/>
</dbReference>
<dbReference type="InterPro" id="IPR011020">
    <property type="entry name" value="HTTM-like"/>
</dbReference>
<dbReference type="PANTHER" id="PTHR39535:SF2">
    <property type="entry name" value="HTTM DOMAIN-CONTAINING PROTEIN"/>
    <property type="match status" value="1"/>
</dbReference>
<proteinExistence type="predicted"/>
<accession>A0A1H3N382</accession>
<evidence type="ECO:0000256" key="3">
    <source>
        <dbReference type="ARBA" id="ARBA00022989"/>
    </source>
</evidence>
<keyword evidence="4 5" id="KW-0472">Membrane</keyword>
<feature type="transmembrane region" description="Helical" evidence="5">
    <location>
        <begin position="244"/>
        <end position="260"/>
    </location>
</feature>
<dbReference type="Proteomes" id="UP000199663">
    <property type="component" value="Unassembled WGS sequence"/>
</dbReference>
<protein>
    <submittedName>
        <fullName evidence="7">Vitamin K-dependent gamma-carboxylase</fullName>
    </submittedName>
</protein>
<evidence type="ECO:0000256" key="2">
    <source>
        <dbReference type="ARBA" id="ARBA00022692"/>
    </source>
</evidence>
<evidence type="ECO:0000313" key="7">
    <source>
        <dbReference type="EMBL" id="SDY83160.1"/>
    </source>
</evidence>
<evidence type="ECO:0000313" key="8">
    <source>
        <dbReference type="Proteomes" id="UP000199663"/>
    </source>
</evidence>
<dbReference type="InterPro" id="IPR052964">
    <property type="entry name" value="Sporulation_signal_mat"/>
</dbReference>
<feature type="transmembrane region" description="Helical" evidence="5">
    <location>
        <begin position="119"/>
        <end position="138"/>
    </location>
</feature>
<evidence type="ECO:0000256" key="1">
    <source>
        <dbReference type="ARBA" id="ARBA00004127"/>
    </source>
</evidence>
<comment type="caution">
    <text evidence="7">The sequence shown here is derived from an EMBL/GenBank/DDBJ whole genome shotgun (WGS) entry which is preliminary data.</text>
</comment>
<feature type="transmembrane region" description="Helical" evidence="5">
    <location>
        <begin position="217"/>
        <end position="237"/>
    </location>
</feature>
<dbReference type="SMART" id="SM00752">
    <property type="entry name" value="HTTM"/>
    <property type="match status" value="1"/>
</dbReference>
<name>A0A1H3N382_9BACT</name>
<feature type="transmembrane region" description="Helical" evidence="5">
    <location>
        <begin position="43"/>
        <end position="63"/>
    </location>
</feature>
<feature type="transmembrane region" description="Helical" evidence="5">
    <location>
        <begin position="69"/>
        <end position="89"/>
    </location>
</feature>
<dbReference type="EMBL" id="FNQC01000003">
    <property type="protein sequence ID" value="SDY83160.1"/>
    <property type="molecule type" value="Genomic_DNA"/>
</dbReference>
<sequence length="315" mass="36580">MKNTSGNYSLGLSAYRVFIGILILKNSIFYLPMAEQLFGGDAIVPIEFFWINLTSYNLSFLAYPFELQYAPQLYLITLIVLSSLFIFAIGKRFVGAILFIGILVLGYRNNLVLDGSDNVIMVTMPFLLISNAFNHLTLTINRQYINFSNLIPDVIIKNILMIGHYGIMIQICIVYFFTALHKLQGEVWLNGTAVYYTMRVNEFRATDYNILLTKNHYFVVLSTYFTVFWELSFAFLVWGKYSKYIILFLGVILHLGIWIFMRIDNFSWVLIASYFVFISNKDYFKILRFITKINNSIINTLNSKFIISNETNKDK</sequence>
<evidence type="ECO:0000259" key="6">
    <source>
        <dbReference type="SMART" id="SM00752"/>
    </source>
</evidence>
<keyword evidence="2 5" id="KW-0812">Transmembrane</keyword>
<evidence type="ECO:0000256" key="5">
    <source>
        <dbReference type="SAM" id="Phobius"/>
    </source>
</evidence>
<feature type="transmembrane region" description="Helical" evidence="5">
    <location>
        <begin position="159"/>
        <end position="180"/>
    </location>
</feature>
<dbReference type="RefSeq" id="WP_022582289.1">
    <property type="nucleotide sequence ID" value="NZ_FNQC01000003.1"/>
</dbReference>